<keyword evidence="1" id="KW-0808">Transferase</keyword>
<sequence>MQRSTSLILGRAQVSIILKEDETIEDLQLDGLKLIQKQNAFRFGMDSVILAHFAEIRENDIVADFGTGNGVLILLLKGRKKGKKYYALDIQQEAAELTERNMILNHLEDVATVIHTDAVDASLYIEPCSVDKIICNPPYGQPYSALASPSIQKAIARNQDEETMDHLLRGAFSVLKGRGKIYIVYPAPQMMYIMKLLQKHHLEPKRFQMVYPYIHKPANLVLIEAVKDARPTLHPMKPLIIYERDGSLTNELKSVYHLEEQTGF</sequence>
<gene>
    <name evidence="1" type="ORF">JYE49_04560</name>
</gene>
<organism evidence="1 2">
    <name type="scientific">Aristaeella hokkaidonensis</name>
    <dbReference type="NCBI Taxonomy" id="3046382"/>
    <lineage>
        <taxon>Bacteria</taxon>
        <taxon>Bacillati</taxon>
        <taxon>Bacillota</taxon>
        <taxon>Clostridia</taxon>
        <taxon>Eubacteriales</taxon>
        <taxon>Aristaeellaceae</taxon>
        <taxon>Aristaeella</taxon>
    </lineage>
</organism>
<evidence type="ECO:0000313" key="1">
    <source>
        <dbReference type="EMBL" id="QUC67973.1"/>
    </source>
</evidence>
<accession>A0AC61NM99</accession>
<protein>
    <submittedName>
        <fullName evidence="1">Methyltransferase</fullName>
    </submittedName>
</protein>
<evidence type="ECO:0000313" key="2">
    <source>
        <dbReference type="Proteomes" id="UP000682782"/>
    </source>
</evidence>
<proteinExistence type="predicted"/>
<dbReference type="EMBL" id="CP068393">
    <property type="protein sequence ID" value="QUC67973.1"/>
    <property type="molecule type" value="Genomic_DNA"/>
</dbReference>
<name>A0AC61NM99_9FIRM</name>
<dbReference type="Proteomes" id="UP000682782">
    <property type="component" value="Chromosome"/>
</dbReference>
<keyword evidence="2" id="KW-1185">Reference proteome</keyword>
<reference evidence="1" key="1">
    <citation type="submission" date="2021-01" db="EMBL/GenBank/DDBJ databases">
        <title>Complete genome sequence of Clostridiales bacterium R-7.</title>
        <authorList>
            <person name="Mahoney-Kurpe S.C."/>
            <person name="Palevich N."/>
            <person name="Koike S."/>
            <person name="Moon C.D."/>
            <person name="Attwood G.T."/>
        </authorList>
    </citation>
    <scope>NUCLEOTIDE SEQUENCE</scope>
    <source>
        <strain evidence="1">R-7</strain>
    </source>
</reference>
<keyword evidence="1" id="KW-0489">Methyltransferase</keyword>